<gene>
    <name evidence="13" type="primary">LOC109488095</name>
</gene>
<evidence type="ECO:0000313" key="13">
    <source>
        <dbReference type="RefSeq" id="XP_019647806.1"/>
    </source>
</evidence>
<accession>A0A6P5B000</accession>
<dbReference type="PROSITE" id="PS50082">
    <property type="entry name" value="WD_REPEATS_2"/>
    <property type="match status" value="5"/>
</dbReference>
<dbReference type="AlphaFoldDB" id="A0A6P5B000"/>
<organism evidence="12 13">
    <name type="scientific">Branchiostoma belcheri</name>
    <name type="common">Amphioxus</name>
    <dbReference type="NCBI Taxonomy" id="7741"/>
    <lineage>
        <taxon>Eukaryota</taxon>
        <taxon>Metazoa</taxon>
        <taxon>Chordata</taxon>
        <taxon>Cephalochordata</taxon>
        <taxon>Leptocardii</taxon>
        <taxon>Amphioxiformes</taxon>
        <taxon>Branchiostomatidae</taxon>
        <taxon>Branchiostoma</taxon>
    </lineage>
</organism>
<keyword evidence="3" id="KW-0813">Transport</keyword>
<dbReference type="CDD" id="cd00200">
    <property type="entry name" value="WD40"/>
    <property type="match status" value="1"/>
</dbReference>
<evidence type="ECO:0000256" key="8">
    <source>
        <dbReference type="ARBA" id="ARBA00023140"/>
    </source>
</evidence>
<feature type="repeat" description="WD" evidence="11">
    <location>
        <begin position="186"/>
        <end position="221"/>
    </location>
</feature>
<evidence type="ECO:0000256" key="11">
    <source>
        <dbReference type="PROSITE-ProRule" id="PRU00221"/>
    </source>
</evidence>
<evidence type="ECO:0000256" key="1">
    <source>
        <dbReference type="ARBA" id="ARBA00004253"/>
    </source>
</evidence>
<dbReference type="PRINTS" id="PR00320">
    <property type="entry name" value="GPROTEINBRPT"/>
</dbReference>
<feature type="repeat" description="WD" evidence="11">
    <location>
        <begin position="230"/>
        <end position="265"/>
    </location>
</feature>
<dbReference type="InterPro" id="IPR001680">
    <property type="entry name" value="WD40_rpt"/>
</dbReference>
<evidence type="ECO:0000256" key="10">
    <source>
        <dbReference type="ARBA" id="ARBA00032565"/>
    </source>
</evidence>
<keyword evidence="4" id="KW-0963">Cytoplasm</keyword>
<dbReference type="InterPro" id="IPR015943">
    <property type="entry name" value="WD40/YVTN_repeat-like_dom_sf"/>
</dbReference>
<feature type="repeat" description="WD" evidence="11">
    <location>
        <begin position="98"/>
        <end position="141"/>
    </location>
</feature>
<dbReference type="GeneID" id="109488095"/>
<comment type="subcellular location">
    <subcellularLocation>
        <location evidence="2">Cytoplasm</location>
        <location evidence="2">Cytosol</location>
    </subcellularLocation>
    <subcellularLocation>
        <location evidence="1">Peroxisome matrix</location>
    </subcellularLocation>
</comment>
<sequence>MSFRTAQRHGYAVEFSPYYPQLLACATCQHYGIAGSGSLFLLESLPQGVRPVQKFDWNDGLFDVTWSENNEHVLVTASGDGSIQVWDTARPQGPIKSLREHTKEVYAVDWSQTRGEQFVLSASWDQSVKLWDPAGDKSIATFLGHQHVVYSAIWSPHIPCCFASTSGDHTLRVWDTRNPQISKLVLTAHDAEVLSCDWCKYDDNLIVSGSVDGTMRGWDIRRPQSPVFQLDGHTYAVKRVKCYPFERNIVGSSSYDFSVKIWDFSRPQPCLETIEHHSEFVYGFDFNLHVPGQVADCSWDEWVRVYTPKCLVPT</sequence>
<dbReference type="RefSeq" id="XP_019647806.1">
    <property type="nucleotide sequence ID" value="XM_019792247.1"/>
</dbReference>
<evidence type="ECO:0000256" key="4">
    <source>
        <dbReference type="ARBA" id="ARBA00022490"/>
    </source>
</evidence>
<dbReference type="Proteomes" id="UP000515135">
    <property type="component" value="Unplaced"/>
</dbReference>
<dbReference type="KEGG" id="bbel:109488095"/>
<dbReference type="PROSITE" id="PS00678">
    <property type="entry name" value="WD_REPEATS_1"/>
    <property type="match status" value="2"/>
</dbReference>
<keyword evidence="12" id="KW-1185">Reference proteome</keyword>
<evidence type="ECO:0000313" key="12">
    <source>
        <dbReference type="Proteomes" id="UP000515135"/>
    </source>
</evidence>
<dbReference type="Gene3D" id="2.130.10.10">
    <property type="entry name" value="YVTN repeat-like/Quinoprotein amine dehydrogenase"/>
    <property type="match status" value="1"/>
</dbReference>
<evidence type="ECO:0000256" key="2">
    <source>
        <dbReference type="ARBA" id="ARBA00004514"/>
    </source>
</evidence>
<dbReference type="PANTHER" id="PTHR46027:SF1">
    <property type="entry name" value="PEROXISOMAL TARGETING SIGNAL 2 RECEPTOR"/>
    <property type="match status" value="1"/>
</dbReference>
<dbReference type="PANTHER" id="PTHR46027">
    <property type="entry name" value="PEROXISOMAL TARGETING SIGNAL 2 RECEPTOR"/>
    <property type="match status" value="1"/>
</dbReference>
<reference evidence="13" key="1">
    <citation type="submission" date="2025-08" db="UniProtKB">
        <authorList>
            <consortium name="RefSeq"/>
        </authorList>
    </citation>
    <scope>IDENTIFICATION</scope>
    <source>
        <tissue evidence="13">Gonad</tissue>
    </source>
</reference>
<evidence type="ECO:0000256" key="9">
    <source>
        <dbReference type="ARBA" id="ARBA00024017"/>
    </source>
</evidence>
<comment type="similarity">
    <text evidence="9">Belongs to the WD repeat peroxin-7 family.</text>
</comment>
<evidence type="ECO:0000256" key="3">
    <source>
        <dbReference type="ARBA" id="ARBA00022448"/>
    </source>
</evidence>
<keyword evidence="8" id="KW-0576">Peroxisome</keyword>
<dbReference type="GO" id="GO:0016558">
    <property type="term" value="P:protein import into peroxisome matrix"/>
    <property type="evidence" value="ECO:0007669"/>
    <property type="project" value="InterPro"/>
</dbReference>
<dbReference type="PROSITE" id="PS50294">
    <property type="entry name" value="WD_REPEATS_REGION"/>
    <property type="match status" value="3"/>
</dbReference>
<dbReference type="InterPro" id="IPR019775">
    <property type="entry name" value="WD40_repeat_CS"/>
</dbReference>
<evidence type="ECO:0000256" key="7">
    <source>
        <dbReference type="ARBA" id="ARBA00022927"/>
    </source>
</evidence>
<protein>
    <recommendedName>
        <fullName evidence="10">Peroxin-7</fullName>
    </recommendedName>
</protein>
<dbReference type="InterPro" id="IPR044536">
    <property type="entry name" value="PEX7"/>
</dbReference>
<dbReference type="InterPro" id="IPR020472">
    <property type="entry name" value="WD40_PAC1"/>
</dbReference>
<proteinExistence type="inferred from homology"/>
<name>A0A6P5B000_BRABE</name>
<feature type="repeat" description="WD" evidence="11">
    <location>
        <begin position="64"/>
        <end position="87"/>
    </location>
</feature>
<dbReference type="OrthoDB" id="273771at2759"/>
<keyword evidence="5 11" id="KW-0853">WD repeat</keyword>
<evidence type="ECO:0000256" key="6">
    <source>
        <dbReference type="ARBA" id="ARBA00022737"/>
    </source>
</evidence>
<dbReference type="SMART" id="SM00320">
    <property type="entry name" value="WD40"/>
    <property type="match status" value="6"/>
</dbReference>
<evidence type="ECO:0000256" key="5">
    <source>
        <dbReference type="ARBA" id="ARBA00022574"/>
    </source>
</evidence>
<dbReference type="Pfam" id="PF00400">
    <property type="entry name" value="WD40"/>
    <property type="match status" value="5"/>
</dbReference>
<dbReference type="GO" id="GO:0005053">
    <property type="term" value="F:peroxisome matrix targeting signal-2 binding"/>
    <property type="evidence" value="ECO:0007669"/>
    <property type="project" value="InterPro"/>
</dbReference>
<dbReference type="SUPFAM" id="SSF50978">
    <property type="entry name" value="WD40 repeat-like"/>
    <property type="match status" value="1"/>
</dbReference>
<dbReference type="GO" id="GO:0005829">
    <property type="term" value="C:cytosol"/>
    <property type="evidence" value="ECO:0007669"/>
    <property type="project" value="UniProtKB-SubCell"/>
</dbReference>
<dbReference type="GO" id="GO:0005782">
    <property type="term" value="C:peroxisomal matrix"/>
    <property type="evidence" value="ECO:0007669"/>
    <property type="project" value="UniProtKB-SubCell"/>
</dbReference>
<keyword evidence="6" id="KW-0677">Repeat</keyword>
<dbReference type="InterPro" id="IPR036322">
    <property type="entry name" value="WD40_repeat_dom_sf"/>
</dbReference>
<feature type="repeat" description="WD" evidence="11">
    <location>
        <begin position="142"/>
        <end position="184"/>
    </location>
</feature>
<keyword evidence="7" id="KW-0653">Protein transport</keyword>